<dbReference type="AlphaFoldDB" id="A0A3Q2YT93"/>
<dbReference type="SUPFAM" id="SSF90188">
    <property type="entry name" value="Somatomedin B domain"/>
    <property type="match status" value="1"/>
</dbReference>
<proteinExistence type="predicted"/>
<keyword evidence="11" id="KW-1185">Reference proteome</keyword>
<dbReference type="Proteomes" id="UP000264820">
    <property type="component" value="Unplaced"/>
</dbReference>
<feature type="compositionally biased region" description="Basic residues" evidence="8">
    <location>
        <begin position="364"/>
        <end position="374"/>
    </location>
</feature>
<dbReference type="Ensembl" id="ENSHCOT00000002292.1">
    <property type="protein sequence ID" value="ENSHCOP00000021962.1"/>
    <property type="gene ID" value="ENSHCOG00000009223.1"/>
</dbReference>
<sequence length="531" mass="58436">MRVRAETCAGRCGSFEPLRKCQCDSMCLYYGSCCPDFDQMCPKKTARGDTFEEAEEDRSTLETPVDVLAPSAAPFSSSAPPLTSSAPPLTSERPEPPPAAPPADRDAAACSARPFDAFLQLKNGSVYAFRGHYFFELDDKAVLPGYPKRIEDVWGVTGPVDAAFTRINCQGKSYIFQGRKYWRFDGDVLDEGFPRDISEGFDGIPDDLHAAFAVPAPNHRQKEKAYFFKGDRYHVYEFVNQPSHHDLDDLFGALFGAAGQTRAPRRAGAGRPLPHPSLRPGLQAAASRRGRASSAATGRASAPRWTRPWWGASSSAPNPRRRSRRRSPGGETRAGGGSPAGSSDAGKVAKRCSTTSGATCSTTVKRRGRMSPPRRRCEGKRPPARPFNTSTSSREVGRRKRAGAYVAACRDAPPIRPQISTTGWTCAANAWRRPRRLTRAPSPSTGWVARRKTLLTPRALRGDEKASIEARRQQTATRLILVRFQALNVSANPEEERANRRARSCRRTARDFRIRRAPCWTNVVLAAEPSK</sequence>
<dbReference type="InterPro" id="IPR036024">
    <property type="entry name" value="Somatomedin_B-like_dom_sf"/>
</dbReference>
<feature type="region of interest" description="Disordered" evidence="8">
    <location>
        <begin position="262"/>
        <end position="399"/>
    </location>
</feature>
<evidence type="ECO:0000256" key="3">
    <source>
        <dbReference type="ARBA" id="ARBA00022729"/>
    </source>
</evidence>
<dbReference type="CDD" id="cd00094">
    <property type="entry name" value="HX"/>
    <property type="match status" value="1"/>
</dbReference>
<dbReference type="PANTHER" id="PTHR22917">
    <property type="entry name" value="HEMOPEXIN DOMAIN-CONTAINING PROTEIN"/>
    <property type="match status" value="1"/>
</dbReference>
<feature type="compositionally biased region" description="Low complexity" evidence="8">
    <location>
        <begin position="340"/>
        <end position="363"/>
    </location>
</feature>
<dbReference type="SUPFAM" id="SSF50923">
    <property type="entry name" value="Hemopexin-like domain"/>
    <property type="match status" value="1"/>
</dbReference>
<dbReference type="InterPro" id="IPR001212">
    <property type="entry name" value="Somatomedin_B_dom"/>
</dbReference>
<dbReference type="OMA" id="WTCAANA"/>
<evidence type="ECO:0000256" key="8">
    <source>
        <dbReference type="SAM" id="MobiDB-lite"/>
    </source>
</evidence>
<feature type="region of interest" description="Disordered" evidence="8">
    <location>
        <begin position="71"/>
        <end position="106"/>
    </location>
</feature>
<dbReference type="SMART" id="SM00201">
    <property type="entry name" value="SO"/>
    <property type="match status" value="1"/>
</dbReference>
<evidence type="ECO:0000256" key="6">
    <source>
        <dbReference type="ARBA" id="ARBA00023180"/>
    </source>
</evidence>
<feature type="domain" description="SMB" evidence="9">
    <location>
        <begin position="4"/>
        <end position="45"/>
    </location>
</feature>
<dbReference type="GeneTree" id="ENSGT00530000063751"/>
<dbReference type="PROSITE" id="PS50958">
    <property type="entry name" value="SMB_2"/>
    <property type="match status" value="1"/>
</dbReference>
<keyword evidence="3" id="KW-0732">Signal</keyword>
<dbReference type="InterPro" id="IPR036375">
    <property type="entry name" value="Hemopexin-like_dom_sf"/>
</dbReference>
<feature type="repeat" description="Hemopexin" evidence="7">
    <location>
        <begin position="112"/>
        <end position="156"/>
    </location>
</feature>
<dbReference type="SMART" id="SM00120">
    <property type="entry name" value="HX"/>
    <property type="match status" value="3"/>
</dbReference>
<name>A0A3Q2YT93_HIPCM</name>
<dbReference type="PRINTS" id="PR00022">
    <property type="entry name" value="SOMATOMEDINB"/>
</dbReference>
<dbReference type="Gene3D" id="4.10.410.20">
    <property type="match status" value="1"/>
</dbReference>
<dbReference type="GO" id="GO:0006955">
    <property type="term" value="P:immune response"/>
    <property type="evidence" value="ECO:0007669"/>
    <property type="project" value="InterPro"/>
</dbReference>
<evidence type="ECO:0000256" key="5">
    <source>
        <dbReference type="ARBA" id="ARBA00023157"/>
    </source>
</evidence>
<evidence type="ECO:0000313" key="10">
    <source>
        <dbReference type="Ensembl" id="ENSHCOP00000021962.1"/>
    </source>
</evidence>
<evidence type="ECO:0000256" key="2">
    <source>
        <dbReference type="ARBA" id="ARBA00022525"/>
    </source>
</evidence>
<dbReference type="Pfam" id="PF00045">
    <property type="entry name" value="Hemopexin"/>
    <property type="match status" value="2"/>
</dbReference>
<reference evidence="10" key="1">
    <citation type="submission" date="2025-08" db="UniProtKB">
        <authorList>
            <consortium name="Ensembl"/>
        </authorList>
    </citation>
    <scope>IDENTIFICATION</scope>
</reference>
<dbReference type="InterPro" id="IPR020436">
    <property type="entry name" value="SMB_chordata"/>
</dbReference>
<dbReference type="InterPro" id="IPR018487">
    <property type="entry name" value="Hemopexin-like_repeat"/>
</dbReference>
<dbReference type="GO" id="GO:0005178">
    <property type="term" value="F:integrin binding"/>
    <property type="evidence" value="ECO:0007669"/>
    <property type="project" value="TreeGrafter"/>
</dbReference>
<dbReference type="GO" id="GO:0007160">
    <property type="term" value="P:cell-matrix adhesion"/>
    <property type="evidence" value="ECO:0007669"/>
    <property type="project" value="TreeGrafter"/>
</dbReference>
<dbReference type="GO" id="GO:0030247">
    <property type="term" value="F:polysaccharide binding"/>
    <property type="evidence" value="ECO:0007669"/>
    <property type="project" value="InterPro"/>
</dbReference>
<keyword evidence="5" id="KW-1015">Disulfide bond</keyword>
<feature type="repeat" description="Hemopexin" evidence="7">
    <location>
        <begin position="205"/>
        <end position="254"/>
    </location>
</feature>
<dbReference type="GO" id="GO:0033627">
    <property type="term" value="P:cell adhesion mediated by integrin"/>
    <property type="evidence" value="ECO:0007669"/>
    <property type="project" value="TreeGrafter"/>
</dbReference>
<comment type="subcellular location">
    <subcellularLocation>
        <location evidence="1">Secreted</location>
    </subcellularLocation>
</comment>
<dbReference type="STRING" id="109280.ENSHCOP00000021962"/>
<evidence type="ECO:0000256" key="1">
    <source>
        <dbReference type="ARBA" id="ARBA00004613"/>
    </source>
</evidence>
<feature type="repeat" description="Hemopexin" evidence="7">
    <location>
        <begin position="157"/>
        <end position="204"/>
    </location>
</feature>
<keyword evidence="6" id="KW-0325">Glycoprotein</keyword>
<organism evidence="10 11">
    <name type="scientific">Hippocampus comes</name>
    <name type="common">Tiger tail seahorse</name>
    <dbReference type="NCBI Taxonomy" id="109280"/>
    <lineage>
        <taxon>Eukaryota</taxon>
        <taxon>Metazoa</taxon>
        <taxon>Chordata</taxon>
        <taxon>Craniata</taxon>
        <taxon>Vertebrata</taxon>
        <taxon>Euteleostomi</taxon>
        <taxon>Actinopterygii</taxon>
        <taxon>Neopterygii</taxon>
        <taxon>Teleostei</taxon>
        <taxon>Neoteleostei</taxon>
        <taxon>Acanthomorphata</taxon>
        <taxon>Syngnathiaria</taxon>
        <taxon>Syngnathiformes</taxon>
        <taxon>Syngnathoidei</taxon>
        <taxon>Syngnathidae</taxon>
        <taxon>Hippocampus</taxon>
    </lineage>
</organism>
<dbReference type="GO" id="GO:0005615">
    <property type="term" value="C:extracellular space"/>
    <property type="evidence" value="ECO:0007669"/>
    <property type="project" value="TreeGrafter"/>
</dbReference>
<dbReference type="Pfam" id="PF01033">
    <property type="entry name" value="Somatomedin_B"/>
    <property type="match status" value="1"/>
</dbReference>
<dbReference type="PROSITE" id="PS51642">
    <property type="entry name" value="HEMOPEXIN_2"/>
    <property type="match status" value="3"/>
</dbReference>
<feature type="compositionally biased region" description="Low complexity" evidence="8">
    <location>
        <begin position="284"/>
        <end position="302"/>
    </location>
</feature>
<protein>
    <submittedName>
        <fullName evidence="10">Vitronectin-like</fullName>
    </submittedName>
</protein>
<dbReference type="InterPro" id="IPR051298">
    <property type="entry name" value="Heme_transport/Cell_adhesion"/>
</dbReference>
<feature type="compositionally biased region" description="Low complexity" evidence="8">
    <location>
        <begin position="262"/>
        <end position="272"/>
    </location>
</feature>
<dbReference type="PROSITE" id="PS00524">
    <property type="entry name" value="SMB_1"/>
    <property type="match status" value="1"/>
</dbReference>
<reference evidence="10" key="2">
    <citation type="submission" date="2025-09" db="UniProtKB">
        <authorList>
            <consortium name="Ensembl"/>
        </authorList>
    </citation>
    <scope>IDENTIFICATION</scope>
</reference>
<evidence type="ECO:0000313" key="11">
    <source>
        <dbReference type="Proteomes" id="UP000264820"/>
    </source>
</evidence>
<dbReference type="Gene3D" id="2.110.10.10">
    <property type="entry name" value="Hemopexin-like domain"/>
    <property type="match status" value="1"/>
</dbReference>
<evidence type="ECO:0000256" key="4">
    <source>
        <dbReference type="ARBA" id="ARBA00022737"/>
    </source>
</evidence>
<evidence type="ECO:0000259" key="9">
    <source>
        <dbReference type="PROSITE" id="PS50958"/>
    </source>
</evidence>
<dbReference type="GO" id="GO:0050840">
    <property type="term" value="F:extracellular matrix binding"/>
    <property type="evidence" value="ECO:0007669"/>
    <property type="project" value="TreeGrafter"/>
</dbReference>
<dbReference type="PANTHER" id="PTHR22917:SF3">
    <property type="entry name" value="VITRONECTIN"/>
    <property type="match status" value="1"/>
</dbReference>
<keyword evidence="2" id="KW-0964">Secreted</keyword>
<keyword evidence="4" id="KW-0677">Repeat</keyword>
<dbReference type="GO" id="GO:0005044">
    <property type="term" value="F:scavenger receptor activity"/>
    <property type="evidence" value="ECO:0007669"/>
    <property type="project" value="InterPro"/>
</dbReference>
<evidence type="ECO:0000256" key="7">
    <source>
        <dbReference type="PROSITE-ProRule" id="PRU01011"/>
    </source>
</evidence>
<dbReference type="InterPro" id="IPR000585">
    <property type="entry name" value="Hemopexin-like_dom"/>
</dbReference>
<accession>A0A3Q2YT93</accession>
<feature type="compositionally biased region" description="Low complexity" evidence="8">
    <location>
        <begin position="71"/>
        <end position="91"/>
    </location>
</feature>